<dbReference type="GO" id="GO:0030677">
    <property type="term" value="C:ribonuclease P complex"/>
    <property type="evidence" value="ECO:0007669"/>
    <property type="project" value="TreeGrafter"/>
</dbReference>
<dbReference type="NCBIfam" id="TIGR00188">
    <property type="entry name" value="rnpA"/>
    <property type="match status" value="1"/>
</dbReference>
<dbReference type="RefSeq" id="WP_200163318.1">
    <property type="nucleotide sequence ID" value="NZ_BMXG01000006.1"/>
</dbReference>
<dbReference type="InterPro" id="IPR014721">
    <property type="entry name" value="Ribsml_uS5_D2-typ_fold_subgr"/>
</dbReference>
<dbReference type="GO" id="GO:0004526">
    <property type="term" value="F:ribonuclease P activity"/>
    <property type="evidence" value="ECO:0007669"/>
    <property type="project" value="UniProtKB-UniRule"/>
</dbReference>
<evidence type="ECO:0000313" key="9">
    <source>
        <dbReference type="EMBL" id="GHB98228.1"/>
    </source>
</evidence>
<dbReference type="InterPro" id="IPR020568">
    <property type="entry name" value="Ribosomal_Su5_D2-typ_SF"/>
</dbReference>
<dbReference type="GO" id="GO:0001682">
    <property type="term" value="P:tRNA 5'-leader removal"/>
    <property type="evidence" value="ECO:0007669"/>
    <property type="project" value="UniProtKB-UniRule"/>
</dbReference>
<evidence type="ECO:0000256" key="8">
    <source>
        <dbReference type="NCBIfam" id="TIGR00188"/>
    </source>
</evidence>
<comment type="subunit">
    <text evidence="7">Consists of a catalytic RNA component (M1 or rnpB) and a protein subunit.</text>
</comment>
<dbReference type="SUPFAM" id="SSF54211">
    <property type="entry name" value="Ribosomal protein S5 domain 2-like"/>
    <property type="match status" value="1"/>
</dbReference>
<evidence type="ECO:0000256" key="1">
    <source>
        <dbReference type="ARBA" id="ARBA00002663"/>
    </source>
</evidence>
<dbReference type="EC" id="3.1.26.5" evidence="7 8"/>
<dbReference type="HAMAP" id="MF_00227">
    <property type="entry name" value="RNase_P"/>
    <property type="match status" value="1"/>
</dbReference>
<dbReference type="EMBL" id="BMXG01000006">
    <property type="protein sequence ID" value="GHB98228.1"/>
    <property type="molecule type" value="Genomic_DNA"/>
</dbReference>
<keyword evidence="10" id="KW-1185">Reference proteome</keyword>
<evidence type="ECO:0000256" key="5">
    <source>
        <dbReference type="ARBA" id="ARBA00022801"/>
    </source>
</evidence>
<evidence type="ECO:0000313" key="10">
    <source>
        <dbReference type="Proteomes" id="UP000642829"/>
    </source>
</evidence>
<dbReference type="GO" id="GO:0042781">
    <property type="term" value="F:3'-tRNA processing endoribonuclease activity"/>
    <property type="evidence" value="ECO:0007669"/>
    <property type="project" value="TreeGrafter"/>
</dbReference>
<evidence type="ECO:0000256" key="7">
    <source>
        <dbReference type="HAMAP-Rule" id="MF_00227"/>
    </source>
</evidence>
<dbReference type="GO" id="GO:0000049">
    <property type="term" value="F:tRNA binding"/>
    <property type="evidence" value="ECO:0007669"/>
    <property type="project" value="UniProtKB-UniRule"/>
</dbReference>
<gene>
    <name evidence="7" type="primary">rnpA</name>
    <name evidence="9" type="ORF">GCM10007047_12820</name>
</gene>
<name>A0A8J3DEW8_9BACT</name>
<dbReference type="Proteomes" id="UP000642829">
    <property type="component" value="Unassembled WGS sequence"/>
</dbReference>
<keyword evidence="4 7" id="KW-0255">Endonuclease</keyword>
<reference evidence="9" key="2">
    <citation type="submission" date="2020-09" db="EMBL/GenBank/DDBJ databases">
        <authorList>
            <person name="Sun Q."/>
            <person name="Kim S."/>
        </authorList>
    </citation>
    <scope>NUCLEOTIDE SEQUENCE</scope>
    <source>
        <strain evidence="9">KCTC 12870</strain>
    </source>
</reference>
<dbReference type="InterPro" id="IPR000100">
    <property type="entry name" value="RNase_P"/>
</dbReference>
<sequence length="133" mass="15570">MTSPADNQDFRLRPWQRMRKRREFDRERGIGLRYECPAFLCRVLPPMDPLARPCRRLGVIASRRVGGAVQRNRSKRLLREAFRLNQTHLPAHCDVLFVARKELLTQTLPELEVRVRDAAARAVKRWAKQEASP</sequence>
<comment type="catalytic activity">
    <reaction evidence="7">
        <text>Endonucleolytic cleavage of RNA, removing 5'-extranucleotides from tRNA precursor.</text>
        <dbReference type="EC" id="3.1.26.5"/>
    </reaction>
</comment>
<keyword evidence="5 7" id="KW-0378">Hydrolase</keyword>
<organism evidence="9 10">
    <name type="scientific">Cerasicoccus arenae</name>
    <dbReference type="NCBI Taxonomy" id="424488"/>
    <lineage>
        <taxon>Bacteria</taxon>
        <taxon>Pseudomonadati</taxon>
        <taxon>Verrucomicrobiota</taxon>
        <taxon>Opitutia</taxon>
        <taxon>Puniceicoccales</taxon>
        <taxon>Cerasicoccaceae</taxon>
        <taxon>Cerasicoccus</taxon>
    </lineage>
</organism>
<comment type="similarity">
    <text evidence="7">Belongs to the RnpA family.</text>
</comment>
<dbReference type="Gene3D" id="3.30.230.10">
    <property type="match status" value="1"/>
</dbReference>
<proteinExistence type="inferred from homology"/>
<dbReference type="PANTHER" id="PTHR33992:SF1">
    <property type="entry name" value="RIBONUCLEASE P PROTEIN COMPONENT"/>
    <property type="match status" value="1"/>
</dbReference>
<dbReference type="PROSITE" id="PS00648">
    <property type="entry name" value="RIBONUCLEASE_P"/>
    <property type="match status" value="1"/>
</dbReference>
<keyword evidence="6 7" id="KW-0694">RNA-binding</keyword>
<evidence type="ECO:0000256" key="2">
    <source>
        <dbReference type="ARBA" id="ARBA00022694"/>
    </source>
</evidence>
<dbReference type="PANTHER" id="PTHR33992">
    <property type="entry name" value="RIBONUCLEASE P PROTEIN COMPONENT"/>
    <property type="match status" value="1"/>
</dbReference>
<keyword evidence="2 7" id="KW-0819">tRNA processing</keyword>
<evidence type="ECO:0000256" key="6">
    <source>
        <dbReference type="ARBA" id="ARBA00022884"/>
    </source>
</evidence>
<protein>
    <recommendedName>
        <fullName evidence="7 8">Ribonuclease P protein component</fullName>
        <shortName evidence="7">RNase P protein</shortName>
        <shortName evidence="7">RNaseP protein</shortName>
        <ecNumber evidence="7 8">3.1.26.5</ecNumber>
    </recommendedName>
    <alternativeName>
        <fullName evidence="7">Protein C5</fullName>
    </alternativeName>
</protein>
<comment type="function">
    <text evidence="1 7">RNaseP catalyzes the removal of the 5'-leader sequence from pre-tRNA to produce the mature 5'-terminus. It can also cleave other RNA substrates such as 4.5S RNA. The protein component plays an auxiliary but essential role in vivo by binding to the 5'-leader sequence and broadening the substrate specificity of the ribozyme.</text>
</comment>
<comment type="caution">
    <text evidence="9">The sequence shown here is derived from an EMBL/GenBank/DDBJ whole genome shotgun (WGS) entry which is preliminary data.</text>
</comment>
<reference evidence="9" key="1">
    <citation type="journal article" date="2014" name="Int. J. Syst. Evol. Microbiol.">
        <title>Complete genome sequence of Corynebacterium casei LMG S-19264T (=DSM 44701T), isolated from a smear-ripened cheese.</title>
        <authorList>
            <consortium name="US DOE Joint Genome Institute (JGI-PGF)"/>
            <person name="Walter F."/>
            <person name="Albersmeier A."/>
            <person name="Kalinowski J."/>
            <person name="Ruckert C."/>
        </authorList>
    </citation>
    <scope>NUCLEOTIDE SEQUENCE</scope>
    <source>
        <strain evidence="9">KCTC 12870</strain>
    </source>
</reference>
<evidence type="ECO:0000256" key="3">
    <source>
        <dbReference type="ARBA" id="ARBA00022722"/>
    </source>
</evidence>
<dbReference type="Pfam" id="PF00825">
    <property type="entry name" value="Ribonuclease_P"/>
    <property type="match status" value="1"/>
</dbReference>
<accession>A0A8J3DEW8</accession>
<dbReference type="InterPro" id="IPR020539">
    <property type="entry name" value="RNase_P_CS"/>
</dbReference>
<evidence type="ECO:0000256" key="4">
    <source>
        <dbReference type="ARBA" id="ARBA00022759"/>
    </source>
</evidence>
<dbReference type="AlphaFoldDB" id="A0A8J3DEW8"/>
<keyword evidence="3 7" id="KW-0540">Nuclease</keyword>